<dbReference type="GO" id="GO:0008703">
    <property type="term" value="F:5-amino-6-(5-phosphoribosylamino)uracil reductase activity"/>
    <property type="evidence" value="ECO:0007669"/>
    <property type="project" value="UniProtKB-EC"/>
</dbReference>
<gene>
    <name evidence="10" type="primary">ribD</name>
</gene>
<dbReference type="InterPro" id="IPR016193">
    <property type="entry name" value="Cytidine_deaminase-like"/>
</dbReference>
<dbReference type="InterPro" id="IPR024072">
    <property type="entry name" value="DHFR-like_dom_sf"/>
</dbReference>
<keyword evidence="4" id="KW-0479">Metal-binding</keyword>
<dbReference type="PIRSF" id="PIRSF006769">
    <property type="entry name" value="RibD"/>
    <property type="match status" value="1"/>
</dbReference>
<reference evidence="10" key="1">
    <citation type="journal article" date="2014" name="Genome Biol. Evol.">
        <title>Pangenome evidence for extensive interdomain horizontal transfer affecting lineage core and shell genes in uncultured planktonic thaumarchaeota and euryarchaeota.</title>
        <authorList>
            <person name="Deschamps P."/>
            <person name="Zivanovic Y."/>
            <person name="Moreira D."/>
            <person name="Rodriguez-Valera F."/>
            <person name="Lopez-Garcia P."/>
        </authorList>
    </citation>
    <scope>NUCLEOTIDE SEQUENCE</scope>
</reference>
<dbReference type="PROSITE" id="PS00903">
    <property type="entry name" value="CYT_DCMP_DEAMINASES_1"/>
    <property type="match status" value="1"/>
</dbReference>
<sequence>MSAVEWSEFDRACMARALELAERGQGQVSPNPPVGCVLAQDGEVIAEGWHDHLGDLHAEQAAIGDAEAKGVPTQGATAYVTLEPCNHHGRTPPCTEALMWAGISRVIIAAEDVNPTVRGGGVDCLKKAGIEVTQGLQEAEARLQMSAFMRWCERRRPLVTLKAAIDRNGRVDSEHDAPGRFTSEESLDAVHELRRRCDAVVVGVNTVIRDDPELTVRRVPIGKGKQPLRIILDRRLRTPTDSKLVSDGGNTIIFHSEGTDSGLTAKIVYLQSHLGSSEEGVDLVQLLDLLGDKGIQRVMIEGGPDVWCRFLDAGLVDEVYLFKSDVDLGEGVEGGINSERLKHAGLTLAEESKCGEDTLQIWR</sequence>
<evidence type="ECO:0000256" key="3">
    <source>
        <dbReference type="ARBA" id="ARBA00022619"/>
    </source>
</evidence>
<dbReference type="AlphaFoldDB" id="A0A075GPM0"/>
<dbReference type="InterPro" id="IPR016192">
    <property type="entry name" value="APOBEC/CMP_deaminase_Zn-bd"/>
</dbReference>
<proteinExistence type="predicted"/>
<dbReference type="GO" id="GO:0008835">
    <property type="term" value="F:diaminohydroxyphosphoribosylaminopyrimidine deaminase activity"/>
    <property type="evidence" value="ECO:0007669"/>
    <property type="project" value="InterPro"/>
</dbReference>
<evidence type="ECO:0000259" key="9">
    <source>
        <dbReference type="PROSITE" id="PS51747"/>
    </source>
</evidence>
<keyword evidence="3" id="KW-0686">Riboflavin biosynthesis</keyword>
<dbReference type="EC" id="1.1.1.193" evidence="10"/>
<dbReference type="InterPro" id="IPR050765">
    <property type="entry name" value="Riboflavin_Biosynth_HTPR"/>
</dbReference>
<evidence type="ECO:0000256" key="1">
    <source>
        <dbReference type="ARBA" id="ARBA00004882"/>
    </source>
</evidence>
<evidence type="ECO:0000313" key="10">
    <source>
        <dbReference type="EMBL" id="AIF04990.1"/>
    </source>
</evidence>
<evidence type="ECO:0000256" key="8">
    <source>
        <dbReference type="ARBA" id="ARBA00023268"/>
    </source>
</evidence>
<keyword evidence="8" id="KW-0511">Multifunctional enzyme</keyword>
<dbReference type="InterPro" id="IPR004794">
    <property type="entry name" value="Eubact_RibD"/>
</dbReference>
<protein>
    <submittedName>
        <fullName evidence="10">Riboflavin biosynthesis protein (RibD)</fullName>
        <ecNumber evidence="10">1.1.1.193</ecNumber>
    </submittedName>
</protein>
<accession>A0A075GPM0</accession>
<evidence type="ECO:0000256" key="5">
    <source>
        <dbReference type="ARBA" id="ARBA00022833"/>
    </source>
</evidence>
<comment type="pathway">
    <text evidence="1">Cofactor biosynthesis; riboflavin biosynthesis; 5-amino-6-(D-ribitylamino)uracil from GTP: step 2/4.</text>
</comment>
<evidence type="ECO:0000256" key="2">
    <source>
        <dbReference type="ARBA" id="ARBA00004910"/>
    </source>
</evidence>
<comment type="pathway">
    <text evidence="2">Cofactor biosynthesis; riboflavin biosynthesis; 5-amino-6-(D-ribitylamino)uracil from GTP: step 3/4.</text>
</comment>
<dbReference type="Pfam" id="PF01872">
    <property type="entry name" value="RibD_C"/>
    <property type="match status" value="1"/>
</dbReference>
<dbReference type="SUPFAM" id="SSF53927">
    <property type="entry name" value="Cytidine deaminase-like"/>
    <property type="match status" value="1"/>
</dbReference>
<dbReference type="CDD" id="cd01284">
    <property type="entry name" value="Riboflavin_deaminase-reductase"/>
    <property type="match status" value="1"/>
</dbReference>
<dbReference type="PROSITE" id="PS51747">
    <property type="entry name" value="CYT_DCMP_DEAMINASES_2"/>
    <property type="match status" value="1"/>
</dbReference>
<dbReference type="SUPFAM" id="SSF53597">
    <property type="entry name" value="Dihydrofolate reductase-like"/>
    <property type="match status" value="1"/>
</dbReference>
<dbReference type="UniPathway" id="UPA00275">
    <property type="reaction ID" value="UER00401"/>
</dbReference>
<keyword evidence="5" id="KW-0862">Zinc</keyword>
<dbReference type="EMBL" id="KF900725">
    <property type="protein sequence ID" value="AIF04990.1"/>
    <property type="molecule type" value="Genomic_DNA"/>
</dbReference>
<feature type="domain" description="CMP/dCMP-type deaminase" evidence="9">
    <location>
        <begin position="8"/>
        <end position="133"/>
    </location>
</feature>
<dbReference type="GO" id="GO:0008270">
    <property type="term" value="F:zinc ion binding"/>
    <property type="evidence" value="ECO:0007669"/>
    <property type="project" value="InterPro"/>
</dbReference>
<name>A0A075GPM0_9EURY</name>
<dbReference type="GO" id="GO:0009231">
    <property type="term" value="P:riboflavin biosynthetic process"/>
    <property type="evidence" value="ECO:0007669"/>
    <property type="project" value="UniProtKB-UniPathway"/>
</dbReference>
<dbReference type="PANTHER" id="PTHR38011">
    <property type="entry name" value="DIHYDROFOLATE REDUCTASE FAMILY PROTEIN (AFU_ORTHOLOGUE AFUA_8G06820)"/>
    <property type="match status" value="1"/>
</dbReference>
<evidence type="ECO:0000256" key="7">
    <source>
        <dbReference type="ARBA" id="ARBA00023002"/>
    </source>
</evidence>
<dbReference type="Gene3D" id="3.40.140.10">
    <property type="entry name" value="Cytidine Deaminase, domain 2"/>
    <property type="match status" value="1"/>
</dbReference>
<evidence type="ECO:0000256" key="4">
    <source>
        <dbReference type="ARBA" id="ARBA00022723"/>
    </source>
</evidence>
<dbReference type="InterPro" id="IPR002734">
    <property type="entry name" value="RibDG_C"/>
</dbReference>
<dbReference type="Pfam" id="PF00383">
    <property type="entry name" value="dCMP_cyt_deam_1"/>
    <property type="match status" value="1"/>
</dbReference>
<dbReference type="PANTHER" id="PTHR38011:SF7">
    <property type="entry name" value="2,5-DIAMINO-6-RIBOSYLAMINO-4(3H)-PYRIMIDINONE 5'-PHOSPHATE REDUCTASE"/>
    <property type="match status" value="1"/>
</dbReference>
<dbReference type="Gene3D" id="3.40.430.10">
    <property type="entry name" value="Dihydrofolate Reductase, subunit A"/>
    <property type="match status" value="1"/>
</dbReference>
<evidence type="ECO:0000256" key="6">
    <source>
        <dbReference type="ARBA" id="ARBA00022857"/>
    </source>
</evidence>
<keyword evidence="6" id="KW-0521">NADP</keyword>
<organism evidence="10">
    <name type="scientific">uncultured marine group II/III euryarchaeote KM3_178_D06</name>
    <dbReference type="NCBI Taxonomy" id="1457940"/>
    <lineage>
        <taxon>Archaea</taxon>
        <taxon>Methanobacteriati</taxon>
        <taxon>Methanobacteriota</taxon>
        <taxon>environmental samples</taxon>
    </lineage>
</organism>
<keyword evidence="7 10" id="KW-0560">Oxidoreductase</keyword>
<dbReference type="NCBIfam" id="TIGR00326">
    <property type="entry name" value="eubact_ribD"/>
    <property type="match status" value="1"/>
</dbReference>
<dbReference type="InterPro" id="IPR002125">
    <property type="entry name" value="CMP_dCMP_dom"/>
</dbReference>